<dbReference type="EMBL" id="AQHF01000034">
    <property type="protein sequence ID" value="MBE0348678.1"/>
    <property type="molecule type" value="Genomic_DNA"/>
</dbReference>
<dbReference type="SFLD" id="SFLDS00019">
    <property type="entry name" value="Glutathione_Transferase_(cytos"/>
    <property type="match status" value="1"/>
</dbReference>
<proteinExistence type="predicted"/>
<dbReference type="InterPro" id="IPR004045">
    <property type="entry name" value="Glutathione_S-Trfase_N"/>
</dbReference>
<dbReference type="Gene3D" id="1.20.1050.10">
    <property type="match status" value="1"/>
</dbReference>
<keyword evidence="3" id="KW-0808">Transferase</keyword>
<dbReference type="GO" id="GO:0016740">
    <property type="term" value="F:transferase activity"/>
    <property type="evidence" value="ECO:0007669"/>
    <property type="project" value="UniProtKB-KW"/>
</dbReference>
<evidence type="ECO:0000259" key="2">
    <source>
        <dbReference type="PROSITE" id="PS50405"/>
    </source>
</evidence>
<dbReference type="Pfam" id="PF14497">
    <property type="entry name" value="GST_C_3"/>
    <property type="match status" value="1"/>
</dbReference>
<dbReference type="PROSITE" id="PS50405">
    <property type="entry name" value="GST_CTER"/>
    <property type="match status" value="1"/>
</dbReference>
<evidence type="ECO:0000259" key="1">
    <source>
        <dbReference type="PROSITE" id="PS50404"/>
    </source>
</evidence>
<feature type="domain" description="GST C-terminal" evidence="2">
    <location>
        <begin position="85"/>
        <end position="205"/>
    </location>
</feature>
<feature type="domain" description="GST N-terminal" evidence="1">
    <location>
        <begin position="1"/>
        <end position="80"/>
    </location>
</feature>
<dbReference type="Gene3D" id="3.40.30.10">
    <property type="entry name" value="Glutaredoxin"/>
    <property type="match status" value="1"/>
</dbReference>
<accession>A0A8I0T6U1</accession>
<evidence type="ECO:0000313" key="4">
    <source>
        <dbReference type="Proteomes" id="UP000660708"/>
    </source>
</evidence>
<protein>
    <submittedName>
        <fullName evidence="3">Glutathione S-transferase</fullName>
    </submittedName>
</protein>
<dbReference type="InterPro" id="IPR036249">
    <property type="entry name" value="Thioredoxin-like_sf"/>
</dbReference>
<dbReference type="SUPFAM" id="SSF52833">
    <property type="entry name" value="Thioredoxin-like"/>
    <property type="match status" value="1"/>
</dbReference>
<dbReference type="PANTHER" id="PTHR44051">
    <property type="entry name" value="GLUTATHIONE S-TRANSFERASE-RELATED"/>
    <property type="match status" value="1"/>
</dbReference>
<dbReference type="InterPro" id="IPR040079">
    <property type="entry name" value="Glutathione_S-Trfase"/>
</dbReference>
<dbReference type="SFLD" id="SFLDG01150">
    <property type="entry name" value="Main.1:_Beta-like"/>
    <property type="match status" value="1"/>
</dbReference>
<dbReference type="SFLD" id="SFLDG00358">
    <property type="entry name" value="Main_(cytGST)"/>
    <property type="match status" value="1"/>
</dbReference>
<gene>
    <name evidence="3" type="primary">gst</name>
    <name evidence="3" type="ORF">PPEP_b0483</name>
</gene>
<sequence length="205" mass="23602">MYTLFYYPQSASLAPHILLELIGEPYQLELVDVKKNANHSSHYLKLSPAGHIPALVDDDFTLFESAAISQYLAHKHSDKQLFPADPKLKFRSIQWLHFMSASLHSDLLMYTYPERHTQSALMYDDLIRTQQARLEAGFAVIDNLLADNHYVIANQFTLCDSYLFMLCERAKTLLEKTPSLKQLRRYYRQIAATPAVSKALEIAEY</sequence>
<comment type="caution">
    <text evidence="3">The sequence shown here is derived from an EMBL/GenBank/DDBJ whole genome shotgun (WGS) entry which is preliminary data.</text>
</comment>
<reference evidence="3 4" key="1">
    <citation type="submission" date="2015-06" db="EMBL/GenBank/DDBJ databases">
        <title>Genome sequence of Pseudoalteromonas peptidolytica.</title>
        <authorList>
            <person name="Xie B.-B."/>
            <person name="Rong J.-C."/>
            <person name="Qin Q.-L."/>
            <person name="Zhang Y.-Z."/>
        </authorList>
    </citation>
    <scope>NUCLEOTIDE SEQUENCE [LARGE SCALE GENOMIC DNA]</scope>
    <source>
        <strain evidence="3 4">F12-50-A1</strain>
    </source>
</reference>
<dbReference type="RefSeq" id="WP_147389999.1">
    <property type="nucleotide sequence ID" value="NZ_AQHF01000034.1"/>
</dbReference>
<organism evidence="3 4">
    <name type="scientific">Pseudoalteromonas peptidolytica F12-50-A1</name>
    <dbReference type="NCBI Taxonomy" id="1315280"/>
    <lineage>
        <taxon>Bacteria</taxon>
        <taxon>Pseudomonadati</taxon>
        <taxon>Pseudomonadota</taxon>
        <taxon>Gammaproteobacteria</taxon>
        <taxon>Alteromonadales</taxon>
        <taxon>Pseudoalteromonadaceae</taxon>
        <taxon>Pseudoalteromonas</taxon>
    </lineage>
</organism>
<dbReference type="PROSITE" id="PS50404">
    <property type="entry name" value="GST_NTER"/>
    <property type="match status" value="1"/>
</dbReference>
<keyword evidence="4" id="KW-1185">Reference proteome</keyword>
<dbReference type="AlphaFoldDB" id="A0A8I0T6U1"/>
<dbReference type="Pfam" id="PF02798">
    <property type="entry name" value="GST_N"/>
    <property type="match status" value="1"/>
</dbReference>
<dbReference type="Proteomes" id="UP000660708">
    <property type="component" value="Unassembled WGS sequence"/>
</dbReference>
<dbReference type="InterPro" id="IPR010987">
    <property type="entry name" value="Glutathione-S-Trfase_C-like"/>
</dbReference>
<evidence type="ECO:0000313" key="3">
    <source>
        <dbReference type="EMBL" id="MBE0348678.1"/>
    </source>
</evidence>
<dbReference type="InterPro" id="IPR036282">
    <property type="entry name" value="Glutathione-S-Trfase_C_sf"/>
</dbReference>
<dbReference type="SUPFAM" id="SSF47616">
    <property type="entry name" value="GST C-terminal domain-like"/>
    <property type="match status" value="1"/>
</dbReference>
<name>A0A8I0T6U1_9GAMM</name>
<dbReference type="CDD" id="cd03057">
    <property type="entry name" value="GST_N_Beta"/>
    <property type="match status" value="1"/>
</dbReference>
<dbReference type="PANTHER" id="PTHR44051:SF8">
    <property type="entry name" value="GLUTATHIONE S-TRANSFERASE GSTA"/>
    <property type="match status" value="1"/>
</dbReference>
<dbReference type="InterPro" id="IPR004046">
    <property type="entry name" value="GST_C"/>
</dbReference>